<keyword evidence="5" id="KW-0408">Iron</keyword>
<dbReference type="InterPro" id="IPR011008">
    <property type="entry name" value="Dimeric_a/b-barrel"/>
</dbReference>
<dbReference type="PATRIC" id="fig|670052.7.peg.1310"/>
<dbReference type="InterPro" id="IPR006314">
    <property type="entry name" value="Dyp_peroxidase"/>
</dbReference>
<evidence type="ECO:0000256" key="5">
    <source>
        <dbReference type="ARBA" id="ARBA00023004"/>
    </source>
</evidence>
<dbReference type="STRING" id="670052.PA27867_1260"/>
<accession>A0A1B1BI72</accession>
<reference evidence="9 10" key="1">
    <citation type="submission" date="2016-06" db="EMBL/GenBank/DDBJ databases">
        <title>Genome sequencing of Cryobacterium arcticum PAMC 27867.</title>
        <authorList>
            <person name="Lee J."/>
            <person name="Kim O.-S."/>
        </authorList>
    </citation>
    <scope>NUCLEOTIDE SEQUENCE [LARGE SCALE GENOMIC DNA]</scope>
    <source>
        <strain evidence="9 10">PAMC 27867</strain>
    </source>
</reference>
<keyword evidence="4" id="KW-0560">Oxidoreductase</keyword>
<dbReference type="InterPro" id="IPR048327">
    <property type="entry name" value="Dyp_perox_N"/>
</dbReference>
<dbReference type="InterPro" id="IPR048328">
    <property type="entry name" value="Dyp_perox_C"/>
</dbReference>
<dbReference type="PANTHER" id="PTHR30521:SF0">
    <property type="entry name" value="DYP-TYPE PEROXIDASE FAMILY PROTEIN"/>
    <property type="match status" value="1"/>
</dbReference>
<protein>
    <submittedName>
        <fullName evidence="9">Dyp-type peroxidase family protein</fullName>
    </submittedName>
</protein>
<dbReference type="Proteomes" id="UP000092582">
    <property type="component" value="Chromosome 1"/>
</dbReference>
<dbReference type="NCBIfam" id="TIGR01413">
    <property type="entry name" value="Dyp_perox_fam"/>
    <property type="match status" value="1"/>
</dbReference>
<evidence type="ECO:0000256" key="4">
    <source>
        <dbReference type="ARBA" id="ARBA00023002"/>
    </source>
</evidence>
<comment type="similarity">
    <text evidence="6">Belongs to the DyP-type peroxidase family.</text>
</comment>
<dbReference type="Pfam" id="PF04261">
    <property type="entry name" value="Dyp_perox_N"/>
    <property type="match status" value="1"/>
</dbReference>
<dbReference type="PANTHER" id="PTHR30521">
    <property type="entry name" value="DEFERROCHELATASE/PEROXIDASE"/>
    <property type="match status" value="1"/>
</dbReference>
<dbReference type="GO" id="GO:0005829">
    <property type="term" value="C:cytosol"/>
    <property type="evidence" value="ECO:0007669"/>
    <property type="project" value="TreeGrafter"/>
</dbReference>
<dbReference type="GO" id="GO:0020037">
    <property type="term" value="F:heme binding"/>
    <property type="evidence" value="ECO:0007669"/>
    <property type="project" value="InterPro"/>
</dbReference>
<organism evidence="9 10">
    <name type="scientific">Cryobacterium arcticum</name>
    <dbReference type="NCBI Taxonomy" id="670052"/>
    <lineage>
        <taxon>Bacteria</taxon>
        <taxon>Bacillati</taxon>
        <taxon>Actinomycetota</taxon>
        <taxon>Actinomycetes</taxon>
        <taxon>Micrococcales</taxon>
        <taxon>Microbacteriaceae</taxon>
        <taxon>Cryobacterium</taxon>
    </lineage>
</organism>
<evidence type="ECO:0000256" key="2">
    <source>
        <dbReference type="ARBA" id="ARBA00022559"/>
    </source>
</evidence>
<dbReference type="KEGG" id="cart:PA27867_1260"/>
<dbReference type="SUPFAM" id="SSF54909">
    <property type="entry name" value="Dimeric alpha+beta barrel"/>
    <property type="match status" value="1"/>
</dbReference>
<name>A0A1B1BI72_9MICO</name>
<dbReference type="EMBL" id="CP016282">
    <property type="protein sequence ID" value="ANP72223.1"/>
    <property type="molecule type" value="Genomic_DNA"/>
</dbReference>
<dbReference type="PROSITE" id="PS51404">
    <property type="entry name" value="DYP_PEROXIDASE"/>
    <property type="match status" value="1"/>
</dbReference>
<dbReference type="Pfam" id="PF20628">
    <property type="entry name" value="Dyp_perox_C"/>
    <property type="match status" value="1"/>
</dbReference>
<evidence type="ECO:0000259" key="7">
    <source>
        <dbReference type="Pfam" id="PF04261"/>
    </source>
</evidence>
<evidence type="ECO:0000256" key="6">
    <source>
        <dbReference type="ARBA" id="ARBA00025737"/>
    </source>
</evidence>
<keyword evidence="2 9" id="KW-0575">Peroxidase</keyword>
<dbReference type="OrthoDB" id="3251355at2"/>
<sequence>MSVSSRRVPIESQSVDAPLSSTAVFLVLSVTDVPGAVENVRATLAAISDILKNVAFRDLDAALSCTVGIGARTWVEVTRSPLPRELHSFRPVTGAHHNAPSTPGDILLHIRADRRDLCFEFERQVMDLFSGSVRVVDETVGFRYFDVRDLLGFVDGTANPVGQELREVTLVGEEDPTFAGGSYIVVQKYTHPLAEWRTLTTEQQEAIMGRTKADNIELEDADSGQKSHKTLATITVDGVEHGILRDNMPFGSPATHEFGTYFIGYSRHLWVIEHMLQRMFIGDPPGLHDRLLDFSTAVTGSTFFAPSAAFLDAMSDDPEPAPPVKP</sequence>
<proteinExistence type="inferred from homology"/>
<dbReference type="GO" id="GO:0004601">
    <property type="term" value="F:peroxidase activity"/>
    <property type="evidence" value="ECO:0007669"/>
    <property type="project" value="UniProtKB-KW"/>
</dbReference>
<dbReference type="RefSeq" id="WP_066594536.1">
    <property type="nucleotide sequence ID" value="NZ_CP016282.1"/>
</dbReference>
<evidence type="ECO:0000256" key="1">
    <source>
        <dbReference type="ARBA" id="ARBA00001970"/>
    </source>
</evidence>
<dbReference type="AlphaFoldDB" id="A0A1B1BI72"/>
<evidence type="ECO:0000313" key="9">
    <source>
        <dbReference type="EMBL" id="ANP72223.1"/>
    </source>
</evidence>
<keyword evidence="3" id="KW-0479">Metal-binding</keyword>
<evidence type="ECO:0000259" key="8">
    <source>
        <dbReference type="Pfam" id="PF20628"/>
    </source>
</evidence>
<keyword evidence="10" id="KW-1185">Reference proteome</keyword>
<dbReference type="GO" id="GO:0046872">
    <property type="term" value="F:metal ion binding"/>
    <property type="evidence" value="ECO:0007669"/>
    <property type="project" value="UniProtKB-KW"/>
</dbReference>
<feature type="domain" description="Dyp-type peroxidase C-terminal" evidence="8">
    <location>
        <begin position="147"/>
        <end position="309"/>
    </location>
</feature>
<comment type="cofactor">
    <cofactor evidence="1">
        <name>heme b</name>
        <dbReference type="ChEBI" id="CHEBI:60344"/>
    </cofactor>
</comment>
<evidence type="ECO:0000256" key="3">
    <source>
        <dbReference type="ARBA" id="ARBA00022723"/>
    </source>
</evidence>
<feature type="domain" description="Dyp-type peroxidase N-terminal" evidence="7">
    <location>
        <begin position="18"/>
        <end position="143"/>
    </location>
</feature>
<gene>
    <name evidence="9" type="ORF">PA27867_1260</name>
</gene>
<evidence type="ECO:0000313" key="10">
    <source>
        <dbReference type="Proteomes" id="UP000092582"/>
    </source>
</evidence>